<organism evidence="14 15">
    <name type="scientific">Strongylocentrotus purpuratus</name>
    <name type="common">Purple sea urchin</name>
    <dbReference type="NCBI Taxonomy" id="7668"/>
    <lineage>
        <taxon>Eukaryota</taxon>
        <taxon>Metazoa</taxon>
        <taxon>Echinodermata</taxon>
        <taxon>Eleutherozoa</taxon>
        <taxon>Echinozoa</taxon>
        <taxon>Echinoidea</taxon>
        <taxon>Euechinoidea</taxon>
        <taxon>Echinacea</taxon>
        <taxon>Camarodonta</taxon>
        <taxon>Echinidea</taxon>
        <taxon>Strongylocentrotidae</taxon>
        <taxon>Strongylocentrotus</taxon>
    </lineage>
</organism>
<comment type="subcellular location">
    <subcellularLocation>
        <location evidence="1">Nucleus</location>
    </subcellularLocation>
</comment>
<keyword evidence="10" id="KW-0539">Nucleus</keyword>
<dbReference type="RefSeq" id="XP_797466.4">
    <property type="nucleotide sequence ID" value="XM_792373.4"/>
</dbReference>
<dbReference type="EnsemblMetazoa" id="XM_792373">
    <property type="protein sequence ID" value="XP_797466"/>
    <property type="gene ID" value="LOC592869"/>
</dbReference>
<dbReference type="FunFam" id="3.30.160.60:FF:000230">
    <property type="entry name" value="Zinc finger protein 148"/>
    <property type="match status" value="1"/>
</dbReference>
<dbReference type="PROSITE" id="PS00028">
    <property type="entry name" value="ZINC_FINGER_C2H2_1"/>
    <property type="match status" value="4"/>
</dbReference>
<dbReference type="SUPFAM" id="SSF57667">
    <property type="entry name" value="beta-beta-alpha zinc fingers"/>
    <property type="match status" value="2"/>
</dbReference>
<feature type="domain" description="C2H2-type" evidence="13">
    <location>
        <begin position="797"/>
        <end position="820"/>
    </location>
</feature>
<dbReference type="Proteomes" id="UP000007110">
    <property type="component" value="Unassembled WGS sequence"/>
</dbReference>
<dbReference type="GO" id="GO:0008270">
    <property type="term" value="F:zinc ion binding"/>
    <property type="evidence" value="ECO:0007669"/>
    <property type="project" value="UniProtKB-KW"/>
</dbReference>
<evidence type="ECO:0000256" key="12">
    <source>
        <dbReference type="SAM" id="MobiDB-lite"/>
    </source>
</evidence>
<evidence type="ECO:0000313" key="14">
    <source>
        <dbReference type="EnsemblMetazoa" id="XP_797466"/>
    </source>
</evidence>
<evidence type="ECO:0000256" key="7">
    <source>
        <dbReference type="ARBA" id="ARBA00023015"/>
    </source>
</evidence>
<feature type="compositionally biased region" description="Acidic residues" evidence="12">
    <location>
        <begin position="577"/>
        <end position="588"/>
    </location>
</feature>
<evidence type="ECO:0000256" key="11">
    <source>
        <dbReference type="PROSITE-ProRule" id="PRU00042"/>
    </source>
</evidence>
<keyword evidence="5 11" id="KW-0863">Zinc-finger</keyword>
<evidence type="ECO:0000259" key="13">
    <source>
        <dbReference type="PROSITE" id="PS50157"/>
    </source>
</evidence>
<keyword evidence="7" id="KW-0805">Transcription regulation</keyword>
<evidence type="ECO:0000256" key="5">
    <source>
        <dbReference type="ARBA" id="ARBA00022771"/>
    </source>
</evidence>
<feature type="region of interest" description="Disordered" evidence="12">
    <location>
        <begin position="484"/>
        <end position="530"/>
    </location>
</feature>
<evidence type="ECO:0000256" key="2">
    <source>
        <dbReference type="ARBA" id="ARBA00006991"/>
    </source>
</evidence>
<evidence type="ECO:0000256" key="3">
    <source>
        <dbReference type="ARBA" id="ARBA00022723"/>
    </source>
</evidence>
<evidence type="ECO:0000256" key="1">
    <source>
        <dbReference type="ARBA" id="ARBA00004123"/>
    </source>
</evidence>
<feature type="region of interest" description="Disordered" evidence="12">
    <location>
        <begin position="544"/>
        <end position="588"/>
    </location>
</feature>
<dbReference type="PANTHER" id="PTHR24379">
    <property type="entry name" value="KRAB AND ZINC FINGER DOMAIN-CONTAINING"/>
    <property type="match status" value="1"/>
</dbReference>
<feature type="compositionally biased region" description="Polar residues" evidence="12">
    <location>
        <begin position="551"/>
        <end position="567"/>
    </location>
</feature>
<dbReference type="GO" id="GO:0000977">
    <property type="term" value="F:RNA polymerase II transcription regulatory region sequence-specific DNA binding"/>
    <property type="evidence" value="ECO:0000318"/>
    <property type="project" value="GO_Central"/>
</dbReference>
<keyword evidence="6" id="KW-0862">Zinc</keyword>
<dbReference type="OrthoDB" id="8922241at2759"/>
<reference evidence="14" key="2">
    <citation type="submission" date="2021-01" db="UniProtKB">
        <authorList>
            <consortium name="EnsemblMetazoa"/>
        </authorList>
    </citation>
    <scope>IDENTIFICATION</scope>
</reference>
<evidence type="ECO:0000313" key="15">
    <source>
        <dbReference type="Proteomes" id="UP000007110"/>
    </source>
</evidence>
<dbReference type="InterPro" id="IPR036236">
    <property type="entry name" value="Znf_C2H2_sf"/>
</dbReference>
<comment type="similarity">
    <text evidence="2">Belongs to the krueppel C2H2-type zinc-finger protein family.</text>
</comment>
<dbReference type="PROSITE" id="PS50157">
    <property type="entry name" value="ZINC_FINGER_C2H2_2"/>
    <property type="match status" value="3"/>
</dbReference>
<reference evidence="15" key="1">
    <citation type="submission" date="2015-02" db="EMBL/GenBank/DDBJ databases">
        <title>Genome sequencing for Strongylocentrotus purpuratus.</title>
        <authorList>
            <person name="Murali S."/>
            <person name="Liu Y."/>
            <person name="Vee V."/>
            <person name="English A."/>
            <person name="Wang M."/>
            <person name="Skinner E."/>
            <person name="Han Y."/>
            <person name="Muzny D.M."/>
            <person name="Worley K.C."/>
            <person name="Gibbs R.A."/>
        </authorList>
    </citation>
    <scope>NUCLEOTIDE SEQUENCE</scope>
</reference>
<dbReference type="Gene3D" id="3.30.160.60">
    <property type="entry name" value="Classic Zinc Finger"/>
    <property type="match status" value="3"/>
</dbReference>
<dbReference type="FunFam" id="3.30.160.60:FF:000690">
    <property type="entry name" value="Zinc finger protein 354C"/>
    <property type="match status" value="1"/>
</dbReference>
<feature type="compositionally biased region" description="Basic and acidic residues" evidence="12">
    <location>
        <begin position="437"/>
        <end position="450"/>
    </location>
</feature>
<feature type="domain" description="C2H2-type" evidence="13">
    <location>
        <begin position="769"/>
        <end position="796"/>
    </location>
</feature>
<keyword evidence="3" id="KW-0479">Metal-binding</keyword>
<accession>A0A7M7RF21</accession>
<feature type="region of interest" description="Disordered" evidence="12">
    <location>
        <begin position="430"/>
        <end position="450"/>
    </location>
</feature>
<dbReference type="KEGG" id="spu:592869"/>
<dbReference type="FunFam" id="3.30.160.60:FF:001480">
    <property type="entry name" value="Si:cabz01071911.3"/>
    <property type="match status" value="1"/>
</dbReference>
<keyword evidence="15" id="KW-1185">Reference proteome</keyword>
<dbReference type="InterPro" id="IPR013087">
    <property type="entry name" value="Znf_C2H2_type"/>
</dbReference>
<proteinExistence type="inferred from homology"/>
<keyword evidence="9" id="KW-0804">Transcription</keyword>
<name>A0A7M7RF21_STRPU</name>
<dbReference type="PANTHER" id="PTHR24379:SF127">
    <property type="entry name" value="BLOODY FINGERS-RELATED"/>
    <property type="match status" value="1"/>
</dbReference>
<dbReference type="Pfam" id="PF00096">
    <property type="entry name" value="zf-C2H2"/>
    <property type="match status" value="3"/>
</dbReference>
<feature type="domain" description="C2H2-type" evidence="13">
    <location>
        <begin position="741"/>
        <end position="768"/>
    </location>
</feature>
<evidence type="ECO:0000256" key="9">
    <source>
        <dbReference type="ARBA" id="ARBA00023163"/>
    </source>
</evidence>
<dbReference type="GO" id="GO:0000981">
    <property type="term" value="F:DNA-binding transcription factor activity, RNA polymerase II-specific"/>
    <property type="evidence" value="ECO:0000318"/>
    <property type="project" value="GO_Central"/>
</dbReference>
<evidence type="ECO:0000256" key="10">
    <source>
        <dbReference type="ARBA" id="ARBA00023242"/>
    </source>
</evidence>
<evidence type="ECO:0000256" key="4">
    <source>
        <dbReference type="ARBA" id="ARBA00022737"/>
    </source>
</evidence>
<dbReference type="GeneID" id="592869"/>
<feature type="region of interest" description="Disordered" evidence="12">
    <location>
        <begin position="130"/>
        <end position="173"/>
    </location>
</feature>
<evidence type="ECO:0000256" key="6">
    <source>
        <dbReference type="ARBA" id="ARBA00022833"/>
    </source>
</evidence>
<sequence length="845" mass="96001">MTISNRKETSQSIQAGNFCTLRLVKMKEPELPGSGGGGACGVGEPEPQWKRYSDSRRRANAAYEERKKCVDVGRTRRSRDLRGSRKRVVLSDETFQRWNIVKLKEFVESTNDEFASSLLDRYEEHSENCSTFSVGNTEDSDSESDAPSLPFSVGSIDATRMSDSAKKRKRKARDLRYQAKHNPKNMCVFNDDLEEIRTIGKEKHLTDKKVISLLLATFLHTKKSVCVDQATQTMPDVYSCSHCGSSPPAKPMPPLARPQPSGPQQIRLVDRASNPLSNGPKTPNIKVIMVKKSTAGVLKRDSLMTPQALNNLMQIGSNVQAAHPLQRNLTGSSQSTAGVLKRDSLMTPQALNNLMQIGSNVQAAHPLQRNLTGSSQLPARYIIQDIPGSTQVVKMEPVESMEDFEQVPNQEFSQAKCIDEKDNTEDYIYDDGSTTLDDGKELDPDKKLSKATDHPVGVVVKEEVLSDLEQSNLVHSDMEESFFDPRQDQEFGSDSKLVYSEPGWYGREEEDMVEEEGEDEIEDDEEDDEEIDYEAQELFDPTHDLSASMPLHSTMNSKDIPGSSKSSKCLGGRDSLESDDSLEYGGDSDEDFDFQFPEACPICSEAWEEKPEIMHHLQKHIPIDEGPEAIKDAVQSIKSKFERGHKFDMGWCWECKELLLGFRTHYNRCHNNNPTCIVMCNCKQCGKMIRSSYIKIHEISHLDIKESDYVQCPQCPSRFKHRIFLKGHIKKFHFKKALRDLQCSTCGKIFKSWQQLQRHSLIHSGLKPYSCSMCDRSFIQKNSLKIHMRQHTGDKPYVCEVCEKAFTHKISLKNHKKKQHGIDWWKEQRKIKREIKAMALNRENK</sequence>
<dbReference type="SMART" id="SM00355">
    <property type="entry name" value="ZnF_C2H2"/>
    <property type="match status" value="6"/>
</dbReference>
<dbReference type="GO" id="GO:0006357">
    <property type="term" value="P:regulation of transcription by RNA polymerase II"/>
    <property type="evidence" value="ECO:0000318"/>
    <property type="project" value="GO_Central"/>
</dbReference>
<keyword evidence="4" id="KW-0677">Repeat</keyword>
<protein>
    <recommendedName>
        <fullName evidence="13">C2H2-type domain-containing protein</fullName>
    </recommendedName>
</protein>
<keyword evidence="8" id="KW-0238">DNA-binding</keyword>
<dbReference type="AlphaFoldDB" id="A0A7M7RF21"/>
<feature type="compositionally biased region" description="Acidic residues" evidence="12">
    <location>
        <begin position="508"/>
        <end position="530"/>
    </location>
</feature>
<dbReference type="GO" id="GO:0005634">
    <property type="term" value="C:nucleus"/>
    <property type="evidence" value="ECO:0000318"/>
    <property type="project" value="GO_Central"/>
</dbReference>
<dbReference type="InParanoid" id="A0A7M7RF21"/>
<evidence type="ECO:0000256" key="8">
    <source>
        <dbReference type="ARBA" id="ARBA00023125"/>
    </source>
</evidence>